<dbReference type="GO" id="GO:0004514">
    <property type="term" value="F:nicotinate-nucleotide diphosphorylase (carboxylating) activity"/>
    <property type="evidence" value="ECO:0007669"/>
    <property type="project" value="UniProtKB-EC"/>
</dbReference>
<comment type="catalytic activity">
    <reaction evidence="10">
        <text>nicotinate beta-D-ribonucleotide + CO2 + diphosphate = quinolinate + 5-phospho-alpha-D-ribose 1-diphosphate + 2 H(+)</text>
        <dbReference type="Rhea" id="RHEA:12733"/>
        <dbReference type="ChEBI" id="CHEBI:15378"/>
        <dbReference type="ChEBI" id="CHEBI:16526"/>
        <dbReference type="ChEBI" id="CHEBI:29959"/>
        <dbReference type="ChEBI" id="CHEBI:33019"/>
        <dbReference type="ChEBI" id="CHEBI:57502"/>
        <dbReference type="ChEBI" id="CHEBI:58017"/>
        <dbReference type="EC" id="2.4.2.19"/>
    </reaction>
</comment>
<dbReference type="OrthoDB" id="9782546at2"/>
<dbReference type="Proteomes" id="UP000018439">
    <property type="component" value="Chromosome"/>
</dbReference>
<dbReference type="GO" id="GO:0005737">
    <property type="term" value="C:cytoplasm"/>
    <property type="evidence" value="ECO:0007669"/>
    <property type="project" value="TreeGrafter"/>
</dbReference>
<dbReference type="eggNOG" id="COG0157">
    <property type="taxonomic scope" value="Bacteria"/>
</dbReference>
<feature type="binding site" evidence="13">
    <location>
        <position position="169"/>
    </location>
    <ligand>
        <name>substrate</name>
    </ligand>
</feature>
<evidence type="ECO:0000256" key="5">
    <source>
        <dbReference type="ARBA" id="ARBA00011944"/>
    </source>
</evidence>
<comment type="pathway">
    <text evidence="2">Cofactor biosynthesis; NAD(+) biosynthesis; nicotinate D-ribonucleotide from quinolinate: step 1/1.</text>
</comment>
<evidence type="ECO:0000256" key="6">
    <source>
        <dbReference type="ARBA" id="ARBA00022642"/>
    </source>
</evidence>
<keyword evidence="7 12" id="KW-0328">Glycosyltransferase</keyword>
<dbReference type="InterPro" id="IPR004393">
    <property type="entry name" value="NadC"/>
</dbReference>
<dbReference type="SUPFAM" id="SSF54675">
    <property type="entry name" value="Nicotinate/Quinolinate PRTase N-terminal domain-like"/>
    <property type="match status" value="1"/>
</dbReference>
<dbReference type="EC" id="2.4.2.19" evidence="5"/>
<evidence type="ECO:0000313" key="17">
    <source>
        <dbReference type="Proteomes" id="UP000018439"/>
    </source>
</evidence>
<feature type="binding site" evidence="13">
    <location>
        <begin position="135"/>
        <end position="137"/>
    </location>
    <ligand>
        <name>substrate</name>
    </ligand>
</feature>
<protein>
    <recommendedName>
        <fullName evidence="11">Probable nicotinate-nucleotide pyrophosphorylase [carboxylating]</fullName>
        <ecNumber evidence="5">2.4.2.19</ecNumber>
    </recommendedName>
    <alternativeName>
        <fullName evidence="9">Quinolinate phosphoribosyltransferase [decarboxylating]</fullName>
    </alternativeName>
</protein>
<accession>F3ZTQ2</accession>
<dbReference type="PANTHER" id="PTHR32179">
    <property type="entry name" value="NICOTINATE-NUCLEOTIDE PYROPHOSPHORYLASE [CARBOXYLATING]"/>
    <property type="match status" value="1"/>
</dbReference>
<dbReference type="Gene3D" id="3.90.1170.20">
    <property type="entry name" value="Quinolinate phosphoribosyl transferase, N-terminal domain"/>
    <property type="match status" value="1"/>
</dbReference>
<feature type="binding site" evidence="13">
    <location>
        <position position="224"/>
    </location>
    <ligand>
        <name>substrate</name>
    </ligand>
</feature>
<dbReference type="InterPro" id="IPR027277">
    <property type="entry name" value="NadC/ModD"/>
</dbReference>
<feature type="binding site" evidence="13">
    <location>
        <position position="202"/>
    </location>
    <ligand>
        <name>substrate</name>
    </ligand>
</feature>
<evidence type="ECO:0000313" key="16">
    <source>
        <dbReference type="EMBL" id="EGJ71283.1"/>
    </source>
</evidence>
<dbReference type="PANTHER" id="PTHR32179:SF3">
    <property type="entry name" value="NICOTINATE-NUCLEOTIDE PYROPHOSPHORYLASE [CARBOXYLATING]"/>
    <property type="match status" value="1"/>
</dbReference>
<comment type="subunit">
    <text evidence="4">Hexamer formed by 3 homodimers.</text>
</comment>
<evidence type="ECO:0000256" key="12">
    <source>
        <dbReference type="PIRNR" id="PIRNR006250"/>
    </source>
</evidence>
<dbReference type="GO" id="GO:0009435">
    <property type="term" value="P:NAD+ biosynthetic process"/>
    <property type="evidence" value="ECO:0007669"/>
    <property type="project" value="UniProtKB-UniPathway"/>
</dbReference>
<dbReference type="FunFam" id="3.90.1170.20:FF:000001">
    <property type="entry name" value="Nicotinate-nucleotide diphosphorylase (Carboxylating)"/>
    <property type="match status" value="1"/>
</dbReference>
<comment type="function">
    <text evidence="1">Involved in the catabolism of quinolinic acid (QA).</text>
</comment>
<dbReference type="Pfam" id="PF02749">
    <property type="entry name" value="QRPTase_N"/>
    <property type="match status" value="1"/>
</dbReference>
<dbReference type="InterPro" id="IPR002638">
    <property type="entry name" value="Quinolinate_PRibosylTrfase_C"/>
</dbReference>
<organism evidence="16 17">
    <name type="scientific">Bacteroides coprosuis DSM 18011</name>
    <dbReference type="NCBI Taxonomy" id="679937"/>
    <lineage>
        <taxon>Bacteria</taxon>
        <taxon>Pseudomonadati</taxon>
        <taxon>Bacteroidota</taxon>
        <taxon>Bacteroidia</taxon>
        <taxon>Bacteroidales</taxon>
        <taxon>Bacteroidaceae</taxon>
        <taxon>Bacteroides</taxon>
    </lineage>
</organism>
<dbReference type="InterPro" id="IPR036068">
    <property type="entry name" value="Nicotinate_pribotase-like_C"/>
</dbReference>
<dbReference type="STRING" id="679937.Bcop_1076"/>
<evidence type="ECO:0000256" key="13">
    <source>
        <dbReference type="PIRSR" id="PIRSR006250-1"/>
    </source>
</evidence>
<dbReference type="CDD" id="cd01572">
    <property type="entry name" value="QPRTase"/>
    <property type="match status" value="1"/>
</dbReference>
<evidence type="ECO:0000256" key="2">
    <source>
        <dbReference type="ARBA" id="ARBA00004893"/>
    </source>
</evidence>
<dbReference type="InterPro" id="IPR037128">
    <property type="entry name" value="Quinolinate_PRibosylTase_N_sf"/>
</dbReference>
<reference evidence="16 17" key="1">
    <citation type="journal article" date="2011" name="Stand. Genomic Sci.">
        <title>Non-contiguous finished genome sequence of Bacteroides coprosuis type strain (PC139).</title>
        <authorList>
            <person name="Land M."/>
            <person name="Held B."/>
            <person name="Gronow S."/>
            <person name="Abt B."/>
            <person name="Lucas S."/>
            <person name="Del Rio T.G."/>
            <person name="Nolan M."/>
            <person name="Tice H."/>
            <person name="Cheng J.F."/>
            <person name="Pitluck S."/>
            <person name="Liolios K."/>
            <person name="Pagani I."/>
            <person name="Ivanova N."/>
            <person name="Mavromatis K."/>
            <person name="Mikhailova N."/>
            <person name="Pati A."/>
            <person name="Tapia R."/>
            <person name="Han C."/>
            <person name="Goodwin L."/>
            <person name="Chen A."/>
            <person name="Palaniappan K."/>
            <person name="Hauser L."/>
            <person name="Brambilla E.M."/>
            <person name="Rohde M."/>
            <person name="Goker M."/>
            <person name="Detter J.C."/>
            <person name="Woyke T."/>
            <person name="Bristow J."/>
            <person name="Eisen J.A."/>
            <person name="Markowitz V."/>
            <person name="Hugenholtz P."/>
            <person name="Kyrpides N.C."/>
            <person name="Klenk H.P."/>
            <person name="Lapidus A."/>
        </authorList>
    </citation>
    <scope>NUCLEOTIDE SEQUENCE</scope>
    <source>
        <strain evidence="16 17">DSM 18011</strain>
    </source>
</reference>
<dbReference type="GO" id="GO:0034213">
    <property type="term" value="P:quinolinate catabolic process"/>
    <property type="evidence" value="ECO:0007669"/>
    <property type="project" value="TreeGrafter"/>
</dbReference>
<dbReference type="AlphaFoldDB" id="F3ZTQ2"/>
<dbReference type="SUPFAM" id="SSF51690">
    <property type="entry name" value="Nicotinate/Quinolinate PRTase C-terminal domain-like"/>
    <property type="match status" value="1"/>
</dbReference>
<dbReference type="UniPathway" id="UPA00253">
    <property type="reaction ID" value="UER00331"/>
</dbReference>
<evidence type="ECO:0000256" key="7">
    <source>
        <dbReference type="ARBA" id="ARBA00022676"/>
    </source>
</evidence>
<evidence type="ECO:0000256" key="1">
    <source>
        <dbReference type="ARBA" id="ARBA00003237"/>
    </source>
</evidence>
<dbReference type="NCBIfam" id="TIGR00078">
    <property type="entry name" value="nadC"/>
    <property type="match status" value="1"/>
</dbReference>
<name>F3ZTQ2_9BACE</name>
<feature type="binding site" evidence="13">
    <location>
        <begin position="247"/>
        <end position="249"/>
    </location>
    <ligand>
        <name>substrate</name>
    </ligand>
</feature>
<comment type="similarity">
    <text evidence="3 12">Belongs to the NadC/ModD family.</text>
</comment>
<gene>
    <name evidence="16" type="ORF">Bcop_1076</name>
</gene>
<dbReference type="FunFam" id="3.20.20.70:FF:000030">
    <property type="entry name" value="Nicotinate-nucleotide pyrophosphorylase, carboxylating"/>
    <property type="match status" value="1"/>
</dbReference>
<feature type="binding site" evidence="13">
    <location>
        <begin position="268"/>
        <end position="270"/>
    </location>
    <ligand>
        <name>substrate</name>
    </ligand>
</feature>
<feature type="binding site" evidence="13">
    <location>
        <position position="159"/>
    </location>
    <ligand>
        <name>substrate</name>
    </ligand>
</feature>
<keyword evidence="6" id="KW-0662">Pyridine nucleotide biosynthesis</keyword>
<evidence type="ECO:0000256" key="4">
    <source>
        <dbReference type="ARBA" id="ARBA00011218"/>
    </source>
</evidence>
<evidence type="ECO:0000256" key="9">
    <source>
        <dbReference type="ARBA" id="ARBA00033102"/>
    </source>
</evidence>
<keyword evidence="8 12" id="KW-0808">Transferase</keyword>
<evidence type="ECO:0000256" key="8">
    <source>
        <dbReference type="ARBA" id="ARBA00022679"/>
    </source>
</evidence>
<dbReference type="PIRSF" id="PIRSF006250">
    <property type="entry name" value="NadC_ModD"/>
    <property type="match status" value="1"/>
</dbReference>
<feature type="binding site" evidence="13">
    <location>
        <position position="102"/>
    </location>
    <ligand>
        <name>substrate</name>
    </ligand>
</feature>
<feature type="domain" description="Quinolinate phosphoribosyl transferase C-terminal" evidence="14">
    <location>
        <begin position="114"/>
        <end position="283"/>
    </location>
</feature>
<evidence type="ECO:0000259" key="15">
    <source>
        <dbReference type="Pfam" id="PF02749"/>
    </source>
</evidence>
<dbReference type="InterPro" id="IPR013785">
    <property type="entry name" value="Aldolase_TIM"/>
</dbReference>
<sequence>MSKILEKQELIDRLIDLAFAEDIGDGDHTTLSSIPETAMGKSKLLIKEEGVLAGIEMAKEIFNRFDSSLKVEVFIQDGSHVKPGDVAMLVEGKIQSLLQTERLMLNVMQRMSGIATMTNKYVQALKGTKTRVLDTRKTTPGLRMIEKEAVKIGGGVNHRIGLFDMILLKDNHVDFAGGIDKAILGAKKYCKENNKDLKIEIEVRNFDELNQVLELGGVDRIMLDNFTPADTKKAVDIIAGRVETESSGGITFETLRDYAECGVDFISVGALTHSVKGLDMSFKAC</sequence>
<dbReference type="Gene3D" id="3.20.20.70">
    <property type="entry name" value="Aldolase class I"/>
    <property type="match status" value="1"/>
</dbReference>
<evidence type="ECO:0000256" key="11">
    <source>
        <dbReference type="ARBA" id="ARBA00069173"/>
    </source>
</evidence>
<dbReference type="HOGENOM" id="CLU_039622_0_1_10"/>
<dbReference type="InterPro" id="IPR022412">
    <property type="entry name" value="Quinolinate_PRibosylTrfase_N"/>
</dbReference>
<keyword evidence="17" id="KW-1185">Reference proteome</keyword>
<dbReference type="EMBL" id="CM001167">
    <property type="protein sequence ID" value="EGJ71283.1"/>
    <property type="molecule type" value="Genomic_DNA"/>
</dbReference>
<feature type="domain" description="Quinolinate phosphoribosyl transferase N-terminal" evidence="15">
    <location>
        <begin position="27"/>
        <end position="112"/>
    </location>
</feature>
<dbReference type="Pfam" id="PF01729">
    <property type="entry name" value="QRPTase_C"/>
    <property type="match status" value="1"/>
</dbReference>
<evidence type="ECO:0000256" key="10">
    <source>
        <dbReference type="ARBA" id="ARBA00047445"/>
    </source>
</evidence>
<evidence type="ECO:0000259" key="14">
    <source>
        <dbReference type="Pfam" id="PF01729"/>
    </source>
</evidence>
<proteinExistence type="inferred from homology"/>
<evidence type="ECO:0000256" key="3">
    <source>
        <dbReference type="ARBA" id="ARBA00009400"/>
    </source>
</evidence>